<dbReference type="OrthoDB" id="1921697at2"/>
<organism evidence="1 2">
    <name type="scientific">Thermanaerosceptrum fracticalcis</name>
    <dbReference type="NCBI Taxonomy" id="1712410"/>
    <lineage>
        <taxon>Bacteria</taxon>
        <taxon>Bacillati</taxon>
        <taxon>Bacillota</taxon>
        <taxon>Clostridia</taxon>
        <taxon>Eubacteriales</taxon>
        <taxon>Peptococcaceae</taxon>
        <taxon>Thermanaerosceptrum</taxon>
    </lineage>
</organism>
<evidence type="ECO:0000313" key="2">
    <source>
        <dbReference type="Proteomes" id="UP000515847"/>
    </source>
</evidence>
<sequence length="78" mass="8865">MLGKSDEAKNLNEAATSEILLKENISTIAKAITHFVFRNGPVENMHANRQLSQDDMKTLNKFMVNRLAYVFTLIIEEP</sequence>
<protein>
    <submittedName>
        <fullName evidence="1">Uncharacterized protein</fullName>
    </submittedName>
</protein>
<name>A0A7G6E6U2_THEFR</name>
<dbReference type="KEGG" id="tfr:BR63_16900"/>
<proteinExistence type="predicted"/>
<keyword evidence="2" id="KW-1185">Reference proteome</keyword>
<dbReference type="EMBL" id="CP045798">
    <property type="protein sequence ID" value="QNB47796.1"/>
    <property type="molecule type" value="Genomic_DNA"/>
</dbReference>
<evidence type="ECO:0000313" key="1">
    <source>
        <dbReference type="EMBL" id="QNB47796.1"/>
    </source>
</evidence>
<gene>
    <name evidence="1" type="ORF">BR63_16900</name>
</gene>
<reference evidence="1 2" key="1">
    <citation type="journal article" date="2019" name="Front. Microbiol.">
        <title>Thermoanaerosceptrum fracticalcis gen. nov. sp. nov., a Novel Fumarate-Fermenting Microorganism From a Deep Fractured Carbonate Aquifer of the US Great Basin.</title>
        <authorList>
            <person name="Hamilton-Brehm S.D."/>
            <person name="Stewart L.E."/>
            <person name="Zavarin M."/>
            <person name="Caldwell M."/>
            <person name="Lawson P.A."/>
            <person name="Onstott T.C."/>
            <person name="Grzymski J."/>
            <person name="Neveux I."/>
            <person name="Lollar B.S."/>
            <person name="Russell C.E."/>
            <person name="Moser D.P."/>
        </authorList>
    </citation>
    <scope>NUCLEOTIDE SEQUENCE [LARGE SCALE GENOMIC DNA]</scope>
    <source>
        <strain evidence="1 2">DRI-13</strain>
    </source>
</reference>
<dbReference type="Proteomes" id="UP000515847">
    <property type="component" value="Chromosome"/>
</dbReference>
<dbReference type="AlphaFoldDB" id="A0A7G6E6U2"/>
<dbReference type="RefSeq" id="WP_051966208.1">
    <property type="nucleotide sequence ID" value="NZ_CP045798.1"/>
</dbReference>
<accession>A0A7G6E6U2</accession>